<dbReference type="OrthoDB" id="6159439at2759"/>
<dbReference type="EMBL" id="SKCS01000095">
    <property type="protein sequence ID" value="TNN17216.1"/>
    <property type="molecule type" value="Genomic_DNA"/>
</dbReference>
<reference evidence="1 2" key="1">
    <citation type="submission" date="2019-03" db="EMBL/GenBank/DDBJ databases">
        <title>An improved genome assembly of the fluke Schistosoma japonicum.</title>
        <authorList>
            <person name="Hu W."/>
            <person name="Luo F."/>
            <person name="Yin M."/>
            <person name="Mo X."/>
            <person name="Sun C."/>
            <person name="Wu Q."/>
            <person name="Zhu B."/>
            <person name="Xiang M."/>
            <person name="Wang J."/>
            <person name="Wang Y."/>
            <person name="Zhang T."/>
            <person name="Xu B."/>
            <person name="Zheng H."/>
            <person name="Feng Z."/>
        </authorList>
    </citation>
    <scope>NUCLEOTIDE SEQUENCE [LARGE SCALE GENOMIC DNA]</scope>
    <source>
        <strain evidence="1">HuSjv2</strain>
        <tissue evidence="1">Worms</tissue>
    </source>
</reference>
<dbReference type="AlphaFoldDB" id="A0A4Z2DL35"/>
<sequence>MWSCGARVKLSQEGPNIQGFITDELYTNEDRTTILLSYLTWQLSINCCLNLSKFIRKYYVLTASTKGTYETEVDN</sequence>
<protein>
    <submittedName>
        <fullName evidence="1">Uncharacterized protein</fullName>
    </submittedName>
</protein>
<keyword evidence="2" id="KW-1185">Reference proteome</keyword>
<organism evidence="1 2">
    <name type="scientific">Schistosoma japonicum</name>
    <name type="common">Blood fluke</name>
    <dbReference type="NCBI Taxonomy" id="6182"/>
    <lineage>
        <taxon>Eukaryota</taxon>
        <taxon>Metazoa</taxon>
        <taxon>Spiralia</taxon>
        <taxon>Lophotrochozoa</taxon>
        <taxon>Platyhelminthes</taxon>
        <taxon>Trematoda</taxon>
        <taxon>Digenea</taxon>
        <taxon>Strigeidida</taxon>
        <taxon>Schistosomatoidea</taxon>
        <taxon>Schistosomatidae</taxon>
        <taxon>Schistosoma</taxon>
    </lineage>
</organism>
<evidence type="ECO:0000313" key="1">
    <source>
        <dbReference type="EMBL" id="TNN17216.1"/>
    </source>
</evidence>
<proteinExistence type="predicted"/>
<accession>A0A4Z2DL35</accession>
<dbReference type="Proteomes" id="UP000311919">
    <property type="component" value="Unassembled WGS sequence"/>
</dbReference>
<name>A0A4Z2DL35_SCHJA</name>
<evidence type="ECO:0000313" key="2">
    <source>
        <dbReference type="Proteomes" id="UP000311919"/>
    </source>
</evidence>
<comment type="caution">
    <text evidence="1">The sequence shown here is derived from an EMBL/GenBank/DDBJ whole genome shotgun (WGS) entry which is preliminary data.</text>
</comment>
<gene>
    <name evidence="1" type="ORF">EWB00_011324</name>
</gene>